<evidence type="ECO:0000259" key="6">
    <source>
        <dbReference type="PROSITE" id="PS50066"/>
    </source>
</evidence>
<dbReference type="KEGG" id="aprc:113851235"/>
<dbReference type="CDD" id="cd00266">
    <property type="entry name" value="MADS_SRF_like"/>
    <property type="match status" value="1"/>
</dbReference>
<evidence type="ECO:0000256" key="2">
    <source>
        <dbReference type="ARBA" id="ARBA00023015"/>
    </source>
</evidence>
<dbReference type="PANTHER" id="PTHR11945:SF788">
    <property type="entry name" value="AGAMOUS-LIKE-34-RELATED"/>
    <property type="match status" value="1"/>
</dbReference>
<keyword evidence="7" id="KW-1185">Reference proteome</keyword>
<keyword evidence="4" id="KW-0804">Transcription</keyword>
<dbReference type="SUPFAM" id="SSF55455">
    <property type="entry name" value="SRF-like"/>
    <property type="match status" value="1"/>
</dbReference>
<dbReference type="GO" id="GO:0046983">
    <property type="term" value="F:protein dimerization activity"/>
    <property type="evidence" value="ECO:0007669"/>
    <property type="project" value="InterPro"/>
</dbReference>
<name>A0A8B8K152_ABRPR</name>
<keyword evidence="3" id="KW-0238">DNA-binding</keyword>
<proteinExistence type="predicted"/>
<sequence length="235" mass="27126">MTRKKVKLAFIANESARKATYKKRKKGLVKKIDELSTLCGIEACAVIYGPYDPEPEVWPSSWGVQRVLAKFRTMPELEQSKKMVNQESFLNQRIMKGKEQMKKQVKDNREKEMAMLMFQCLSAGMVMLNNMTMIDLNDLTWLIDKNLRDIGRRLETTMNVQEMTPYQPQMATPTLEVAKNEEMALMDHGHGNAYPIHMQRNWFMNLLNGNNGNETTMPQFGDANIQSGFWPNLLP</sequence>
<dbReference type="GO" id="GO:0005634">
    <property type="term" value="C:nucleus"/>
    <property type="evidence" value="ECO:0007669"/>
    <property type="project" value="UniProtKB-SubCell"/>
</dbReference>
<keyword evidence="5" id="KW-0539">Nucleus</keyword>
<evidence type="ECO:0000256" key="1">
    <source>
        <dbReference type="ARBA" id="ARBA00004123"/>
    </source>
</evidence>
<dbReference type="GO" id="GO:0000981">
    <property type="term" value="F:DNA-binding transcription factor activity, RNA polymerase II-specific"/>
    <property type="evidence" value="ECO:0007669"/>
    <property type="project" value="InterPro"/>
</dbReference>
<evidence type="ECO:0000256" key="3">
    <source>
        <dbReference type="ARBA" id="ARBA00023125"/>
    </source>
</evidence>
<evidence type="ECO:0000256" key="5">
    <source>
        <dbReference type="ARBA" id="ARBA00023242"/>
    </source>
</evidence>
<dbReference type="GO" id="GO:0000978">
    <property type="term" value="F:RNA polymerase II cis-regulatory region sequence-specific DNA binding"/>
    <property type="evidence" value="ECO:0007669"/>
    <property type="project" value="TreeGrafter"/>
</dbReference>
<gene>
    <name evidence="8" type="primary">LOC113851235</name>
</gene>
<dbReference type="SMART" id="SM00432">
    <property type="entry name" value="MADS"/>
    <property type="match status" value="1"/>
</dbReference>
<dbReference type="InterPro" id="IPR033897">
    <property type="entry name" value="SRF-like_MADS-box"/>
</dbReference>
<evidence type="ECO:0000313" key="8">
    <source>
        <dbReference type="RefSeq" id="XP_027337507.1"/>
    </source>
</evidence>
<dbReference type="AlphaFoldDB" id="A0A8B8K152"/>
<reference evidence="8" key="2">
    <citation type="submission" date="2025-08" db="UniProtKB">
        <authorList>
            <consortium name="RefSeq"/>
        </authorList>
    </citation>
    <scope>IDENTIFICATION</scope>
    <source>
        <tissue evidence="8">Young leaves</tissue>
    </source>
</reference>
<dbReference type="OrthoDB" id="779403at2759"/>
<dbReference type="Pfam" id="PF00319">
    <property type="entry name" value="SRF-TF"/>
    <property type="match status" value="1"/>
</dbReference>
<dbReference type="Gene3D" id="3.40.1810.10">
    <property type="entry name" value="Transcription factor, MADS-box"/>
    <property type="match status" value="1"/>
</dbReference>
<evidence type="ECO:0000313" key="7">
    <source>
        <dbReference type="Proteomes" id="UP000694853"/>
    </source>
</evidence>
<dbReference type="InterPro" id="IPR036879">
    <property type="entry name" value="TF_MADSbox_sf"/>
</dbReference>
<organism evidence="7 8">
    <name type="scientific">Abrus precatorius</name>
    <name type="common">Indian licorice</name>
    <name type="synonym">Glycine abrus</name>
    <dbReference type="NCBI Taxonomy" id="3816"/>
    <lineage>
        <taxon>Eukaryota</taxon>
        <taxon>Viridiplantae</taxon>
        <taxon>Streptophyta</taxon>
        <taxon>Embryophyta</taxon>
        <taxon>Tracheophyta</taxon>
        <taxon>Spermatophyta</taxon>
        <taxon>Magnoliopsida</taxon>
        <taxon>eudicotyledons</taxon>
        <taxon>Gunneridae</taxon>
        <taxon>Pentapetalae</taxon>
        <taxon>rosids</taxon>
        <taxon>fabids</taxon>
        <taxon>Fabales</taxon>
        <taxon>Fabaceae</taxon>
        <taxon>Papilionoideae</taxon>
        <taxon>50 kb inversion clade</taxon>
        <taxon>NPAAA clade</taxon>
        <taxon>indigoferoid/millettioid clade</taxon>
        <taxon>Abreae</taxon>
        <taxon>Abrus</taxon>
    </lineage>
</organism>
<evidence type="ECO:0000256" key="4">
    <source>
        <dbReference type="ARBA" id="ARBA00023163"/>
    </source>
</evidence>
<reference evidence="7" key="1">
    <citation type="journal article" date="2019" name="Toxins">
        <title>Detection of Abrin-Like and Prepropulchellin-Like Toxin Genes and Transcripts Using Whole Genome Sequencing and Full-Length Transcript Sequencing of Abrus precatorius.</title>
        <authorList>
            <person name="Hovde B.T."/>
            <person name="Daligault H.E."/>
            <person name="Hanschen E.R."/>
            <person name="Kunde Y.A."/>
            <person name="Johnson M.B."/>
            <person name="Starkenburg S.R."/>
            <person name="Johnson S.L."/>
        </authorList>
    </citation>
    <scope>NUCLEOTIDE SEQUENCE [LARGE SCALE GENOMIC DNA]</scope>
</reference>
<comment type="subcellular location">
    <subcellularLocation>
        <location evidence="1">Nucleus</location>
    </subcellularLocation>
</comment>
<protein>
    <submittedName>
        <fullName evidence="8">Agamous-like MADS-box protein AGL80</fullName>
    </submittedName>
</protein>
<dbReference type="PANTHER" id="PTHR11945">
    <property type="entry name" value="MADS BOX PROTEIN"/>
    <property type="match status" value="1"/>
</dbReference>
<keyword evidence="2" id="KW-0805">Transcription regulation</keyword>
<dbReference type="GeneID" id="113851235"/>
<dbReference type="GO" id="GO:0045944">
    <property type="term" value="P:positive regulation of transcription by RNA polymerase II"/>
    <property type="evidence" value="ECO:0007669"/>
    <property type="project" value="InterPro"/>
</dbReference>
<dbReference type="RefSeq" id="XP_027337507.1">
    <property type="nucleotide sequence ID" value="XM_027481706.1"/>
</dbReference>
<dbReference type="FunFam" id="3.40.1810.10:FF:000018">
    <property type="entry name" value="agamous-like MADS-box protein AGL80"/>
    <property type="match status" value="1"/>
</dbReference>
<dbReference type="InterPro" id="IPR002100">
    <property type="entry name" value="TF_MADSbox"/>
</dbReference>
<dbReference type="PROSITE" id="PS50066">
    <property type="entry name" value="MADS_BOX_2"/>
    <property type="match status" value="1"/>
</dbReference>
<accession>A0A8B8K152</accession>
<dbReference type="PRINTS" id="PR00404">
    <property type="entry name" value="MADSDOMAIN"/>
</dbReference>
<dbReference type="Proteomes" id="UP000694853">
    <property type="component" value="Unplaced"/>
</dbReference>
<feature type="domain" description="MADS-box" evidence="6">
    <location>
        <begin position="1"/>
        <end position="49"/>
    </location>
</feature>